<evidence type="ECO:0000313" key="3">
    <source>
        <dbReference type="EMBL" id="AKV59528.1"/>
    </source>
</evidence>
<name>A0A0K1RDQ8_9CORY</name>
<gene>
    <name evidence="3" type="ORF">AK829_10795</name>
</gene>
<keyword evidence="2" id="KW-1133">Transmembrane helix</keyword>
<evidence type="ECO:0000256" key="2">
    <source>
        <dbReference type="SAM" id="Phobius"/>
    </source>
</evidence>
<evidence type="ECO:0000256" key="1">
    <source>
        <dbReference type="SAM" id="MobiDB-lite"/>
    </source>
</evidence>
<feature type="transmembrane region" description="Helical" evidence="2">
    <location>
        <begin position="7"/>
        <end position="25"/>
    </location>
</feature>
<feature type="region of interest" description="Disordered" evidence="1">
    <location>
        <begin position="56"/>
        <end position="82"/>
    </location>
</feature>
<dbReference type="KEGG" id="crie:AK829_10795"/>
<dbReference type="EMBL" id="CP012342">
    <property type="protein sequence ID" value="AKV59528.1"/>
    <property type="molecule type" value="Genomic_DNA"/>
</dbReference>
<keyword evidence="2" id="KW-0812">Transmembrane</keyword>
<sequence>MQNSGRDYAIGVALIVLCAAAVVFLSGSTAVFTAIAGAIGGALFIIKGVQASNQAGDQPDIQPGIQPGGYDPLNTDIPDSGVDWDAEFKRNWG</sequence>
<dbReference type="RefSeq" id="WP_052205821.1">
    <property type="nucleotide sequence ID" value="NZ_CP012342.1"/>
</dbReference>
<reference evidence="3 4" key="1">
    <citation type="submission" date="2015-08" db="EMBL/GenBank/DDBJ databases">
        <authorList>
            <person name="Babu N.S."/>
            <person name="Beckwith C.J."/>
            <person name="Beseler K.G."/>
            <person name="Brison A."/>
            <person name="Carone J.V."/>
            <person name="Caskin T.P."/>
            <person name="Diamond M."/>
            <person name="Durham M.E."/>
            <person name="Foxe J.M."/>
            <person name="Go M."/>
            <person name="Henderson B.A."/>
            <person name="Jones I.B."/>
            <person name="McGettigan J.A."/>
            <person name="Micheletti S.J."/>
            <person name="Nasrallah M.E."/>
            <person name="Ortiz D."/>
            <person name="Piller C.R."/>
            <person name="Privatt S.R."/>
            <person name="Schneider S.L."/>
            <person name="Sharp S."/>
            <person name="Smith T.C."/>
            <person name="Stanton J.D."/>
            <person name="Ullery H.E."/>
            <person name="Wilson R.J."/>
            <person name="Serrano M.G."/>
            <person name="Buck G."/>
            <person name="Lee V."/>
            <person name="Wang Y."/>
            <person name="Carvalho R."/>
            <person name="Voegtly L."/>
            <person name="Shi R."/>
            <person name="Duckworth R."/>
            <person name="Johnson A."/>
            <person name="Loviza R."/>
            <person name="Walstead R."/>
            <person name="Shah Z."/>
            <person name="Kiflezghi M."/>
            <person name="Wade K."/>
            <person name="Ball S.L."/>
            <person name="Bradley K.W."/>
            <person name="Asai D.J."/>
            <person name="Bowman C.A."/>
            <person name="Russell D.A."/>
            <person name="Pope W.H."/>
            <person name="Jacobs-Sera D."/>
            <person name="Hendrix R.W."/>
            <person name="Hatfull G.F."/>
        </authorList>
    </citation>
    <scope>NUCLEOTIDE SEQUENCE [LARGE SCALE GENOMIC DNA]</scope>
    <source>
        <strain evidence="3 4">PUDD_83A45</strain>
    </source>
</reference>
<dbReference type="STRING" id="156976.AK829_10795"/>
<keyword evidence="2" id="KW-0472">Membrane</keyword>
<evidence type="ECO:0000313" key="4">
    <source>
        <dbReference type="Proteomes" id="UP000060016"/>
    </source>
</evidence>
<keyword evidence="4" id="KW-1185">Reference proteome</keyword>
<protein>
    <submittedName>
        <fullName evidence="3">Uncharacterized protein</fullName>
    </submittedName>
</protein>
<dbReference type="Proteomes" id="UP000060016">
    <property type="component" value="Chromosome"/>
</dbReference>
<dbReference type="AlphaFoldDB" id="A0A0K1RDQ8"/>
<dbReference type="PATRIC" id="fig|156976.3.peg.2175"/>
<proteinExistence type="predicted"/>
<accession>A0A0K1RDQ8</accession>
<organism evidence="3 4">
    <name type="scientific">Corynebacterium riegelii</name>
    <dbReference type="NCBI Taxonomy" id="156976"/>
    <lineage>
        <taxon>Bacteria</taxon>
        <taxon>Bacillati</taxon>
        <taxon>Actinomycetota</taxon>
        <taxon>Actinomycetes</taxon>
        <taxon>Mycobacteriales</taxon>
        <taxon>Corynebacteriaceae</taxon>
        <taxon>Corynebacterium</taxon>
    </lineage>
</organism>